<evidence type="ECO:0000256" key="5">
    <source>
        <dbReference type="SAM" id="MobiDB-lite"/>
    </source>
</evidence>
<feature type="transmembrane region" description="Helical" evidence="6">
    <location>
        <begin position="65"/>
        <end position="86"/>
    </location>
</feature>
<dbReference type="AlphaFoldDB" id="A0A2H3P4M9"/>
<name>A0A2H3P4M9_9BACT</name>
<feature type="transmembrane region" description="Helical" evidence="6">
    <location>
        <begin position="14"/>
        <end position="33"/>
    </location>
</feature>
<dbReference type="SUPFAM" id="SSF81324">
    <property type="entry name" value="Voltage-gated potassium channels"/>
    <property type="match status" value="1"/>
</dbReference>
<evidence type="ECO:0000256" key="1">
    <source>
        <dbReference type="ARBA" id="ARBA00004141"/>
    </source>
</evidence>
<proteinExistence type="predicted"/>
<evidence type="ECO:0000313" key="7">
    <source>
        <dbReference type="EMBL" id="PEN06612.1"/>
    </source>
</evidence>
<feature type="region of interest" description="Disordered" evidence="5">
    <location>
        <begin position="329"/>
        <end position="352"/>
    </location>
</feature>
<evidence type="ECO:0000256" key="2">
    <source>
        <dbReference type="ARBA" id="ARBA00022692"/>
    </source>
</evidence>
<keyword evidence="4 6" id="KW-0472">Membrane</keyword>
<dbReference type="OrthoDB" id="974877at2"/>
<evidence type="ECO:0000256" key="6">
    <source>
        <dbReference type="SAM" id="Phobius"/>
    </source>
</evidence>
<dbReference type="Proteomes" id="UP000221024">
    <property type="component" value="Unassembled WGS sequence"/>
</dbReference>
<gene>
    <name evidence="7" type="ORF">CRI93_10065</name>
</gene>
<dbReference type="GO" id="GO:0016020">
    <property type="term" value="C:membrane"/>
    <property type="evidence" value="ECO:0007669"/>
    <property type="project" value="UniProtKB-SubCell"/>
</dbReference>
<protein>
    <recommendedName>
        <fullName evidence="9">Preprotein translocase subunit SecA</fullName>
    </recommendedName>
</protein>
<accession>A0A2H3P4M9</accession>
<evidence type="ECO:0000256" key="3">
    <source>
        <dbReference type="ARBA" id="ARBA00022989"/>
    </source>
</evidence>
<dbReference type="RefSeq" id="WP_098062506.1">
    <property type="nucleotide sequence ID" value="NZ_PDEP01000008.1"/>
</dbReference>
<dbReference type="InterPro" id="IPR027359">
    <property type="entry name" value="Volt_channel_dom_sf"/>
</dbReference>
<keyword evidence="3 6" id="KW-1133">Transmembrane helix</keyword>
<dbReference type="Gene3D" id="1.20.120.350">
    <property type="entry name" value="Voltage-gated potassium channels. Chain C"/>
    <property type="match status" value="1"/>
</dbReference>
<evidence type="ECO:0008006" key="9">
    <source>
        <dbReference type="Google" id="ProtNLM"/>
    </source>
</evidence>
<dbReference type="EMBL" id="PDEP01000008">
    <property type="protein sequence ID" value="PEN06612.1"/>
    <property type="molecule type" value="Genomic_DNA"/>
</dbReference>
<keyword evidence="2 6" id="KW-0812">Transmembrane</keyword>
<evidence type="ECO:0000256" key="4">
    <source>
        <dbReference type="ARBA" id="ARBA00023136"/>
    </source>
</evidence>
<comment type="caution">
    <text evidence="7">The sequence shown here is derived from an EMBL/GenBank/DDBJ whole genome shotgun (WGS) entry which is preliminary data.</text>
</comment>
<keyword evidence="8" id="KW-1185">Reference proteome</keyword>
<comment type="subcellular location">
    <subcellularLocation>
        <location evidence="1">Membrane</location>
        <topology evidence="1">Multi-pass membrane protein</topology>
    </subcellularLocation>
</comment>
<reference evidence="7 8" key="1">
    <citation type="submission" date="2017-10" db="EMBL/GenBank/DDBJ databases">
        <title>Draft genome of Longimonas halophila.</title>
        <authorList>
            <person name="Goh K.M."/>
            <person name="Shamsir M.S."/>
            <person name="Lim S.W."/>
        </authorList>
    </citation>
    <scope>NUCLEOTIDE SEQUENCE [LARGE SCALE GENOMIC DNA]</scope>
    <source>
        <strain evidence="7 8">KCTC 42399</strain>
    </source>
</reference>
<evidence type="ECO:0000313" key="8">
    <source>
        <dbReference type="Proteomes" id="UP000221024"/>
    </source>
</evidence>
<organism evidence="7 8">
    <name type="scientific">Longimonas halophila</name>
    <dbReference type="NCBI Taxonomy" id="1469170"/>
    <lineage>
        <taxon>Bacteria</taxon>
        <taxon>Pseudomonadati</taxon>
        <taxon>Rhodothermota</taxon>
        <taxon>Rhodothermia</taxon>
        <taxon>Rhodothermales</taxon>
        <taxon>Salisaetaceae</taxon>
        <taxon>Longimonas</taxon>
    </lineage>
</organism>
<sequence>MNDTANERQTRREVVVDAVMLVLIVANLALIVFDWTFEYEHFRTLLQATIPAVDEFYATKVDPNFLLYDLAFVAVFVVEIVIRWGLAIYRGTYRRWYFYPLVHWYDVLGCVPVSTFRSLRVLRIVVVIRKMQRLGLVDLKQTAAYETFIYYRDAFLQDLTDRVVLRIIGGIQEEVATSDAVVEQITQQAILPRRNELINAMTHRLQAATAHAYDQYRPAFQTYLDGVITQAVQNNREISTIGMIPGVGSTIARLLEHAISDIVYNVLNQIMDDLGEQAHDQVLSDITALSADAAFSAEHEQEINELVRALIVESLDVVKNQIQVYEWTPTRPSTNATPDADPPMHPSTASSP</sequence>